<reference evidence="5 6" key="1">
    <citation type="journal article" date="2019" name="Int. J. Syst. Evol. Microbiol.">
        <title>The Global Catalogue of Microorganisms (GCM) 10K type strain sequencing project: providing services to taxonomists for standard genome sequencing and annotation.</title>
        <authorList>
            <consortium name="The Broad Institute Genomics Platform"/>
            <consortium name="The Broad Institute Genome Sequencing Center for Infectious Disease"/>
            <person name="Wu L."/>
            <person name="Ma J."/>
        </authorList>
    </citation>
    <scope>NUCLEOTIDE SEQUENCE [LARGE SCALE GENOMIC DNA]</scope>
    <source>
        <strain evidence="5 6">JCM 12389</strain>
    </source>
</reference>
<dbReference type="PROSITE" id="PS50977">
    <property type="entry name" value="HTH_TETR_2"/>
    <property type="match status" value="1"/>
</dbReference>
<evidence type="ECO:0000256" key="2">
    <source>
        <dbReference type="ARBA" id="ARBA00023125"/>
    </source>
</evidence>
<dbReference type="Proteomes" id="UP001500880">
    <property type="component" value="Unassembled WGS sequence"/>
</dbReference>
<feature type="DNA-binding region" description="H-T-H motif" evidence="3">
    <location>
        <begin position="24"/>
        <end position="43"/>
    </location>
</feature>
<organism evidence="5 6">
    <name type="scientific">Salinibacillus aidingensis</name>
    <dbReference type="NCBI Taxonomy" id="237684"/>
    <lineage>
        <taxon>Bacteria</taxon>
        <taxon>Bacillati</taxon>
        <taxon>Bacillota</taxon>
        <taxon>Bacilli</taxon>
        <taxon>Bacillales</taxon>
        <taxon>Bacillaceae</taxon>
        <taxon>Salinibacillus</taxon>
    </lineage>
</organism>
<dbReference type="PRINTS" id="PR00455">
    <property type="entry name" value="HTHTETR"/>
</dbReference>
<sequence>MLKKNELMNRAIQLFSEKGFYQTSVQEIAEATGISKGAFYKYFDTKESLLIEILKLQYENMIKQASSMSQLEGMTRREAFIENMSHELEQWINNRDFFTVLFKNFPPNENKQVSEIMSKLKSSLVNLHRETLIDTYGEKIEPFITDIVIIFEGILKEYIITVILREKSVDVYQLASFIATVMDSIVNSLPYTEPVLTDYLNPANPKERILDCLDMIEDKLNNTNNITTDKEKLLKAVQRLRKEMKTTEPQQFLLEALISYLNNEEILKKEVDVLDRLYKRLVQDE</sequence>
<dbReference type="InterPro" id="IPR009057">
    <property type="entry name" value="Homeodomain-like_sf"/>
</dbReference>
<dbReference type="RefSeq" id="WP_343839978.1">
    <property type="nucleotide sequence ID" value="NZ_BAAADO010000003.1"/>
</dbReference>
<dbReference type="PANTHER" id="PTHR43479">
    <property type="entry name" value="ACREF/ENVCD OPERON REPRESSOR-RELATED"/>
    <property type="match status" value="1"/>
</dbReference>
<dbReference type="SUPFAM" id="SSF46689">
    <property type="entry name" value="Homeodomain-like"/>
    <property type="match status" value="1"/>
</dbReference>
<evidence type="ECO:0000313" key="6">
    <source>
        <dbReference type="Proteomes" id="UP001500880"/>
    </source>
</evidence>
<dbReference type="Pfam" id="PF00440">
    <property type="entry name" value="TetR_N"/>
    <property type="match status" value="1"/>
</dbReference>
<dbReference type="EMBL" id="BAAADO010000003">
    <property type="protein sequence ID" value="GAA0492391.1"/>
    <property type="molecule type" value="Genomic_DNA"/>
</dbReference>
<name>A0ABN1B8E6_9BACI</name>
<dbReference type="InterPro" id="IPR050624">
    <property type="entry name" value="HTH-type_Tx_Regulator"/>
</dbReference>
<accession>A0ABN1B8E6</accession>
<comment type="caution">
    <text evidence="5">The sequence shown here is derived from an EMBL/GenBank/DDBJ whole genome shotgun (WGS) entry which is preliminary data.</text>
</comment>
<dbReference type="InterPro" id="IPR023772">
    <property type="entry name" value="DNA-bd_HTH_TetR-type_CS"/>
</dbReference>
<keyword evidence="6" id="KW-1185">Reference proteome</keyword>
<evidence type="ECO:0000256" key="1">
    <source>
        <dbReference type="ARBA" id="ARBA00022491"/>
    </source>
</evidence>
<dbReference type="Gene3D" id="1.10.357.10">
    <property type="entry name" value="Tetracycline Repressor, domain 2"/>
    <property type="match status" value="1"/>
</dbReference>
<keyword evidence="2 3" id="KW-0238">DNA-binding</keyword>
<evidence type="ECO:0000256" key="3">
    <source>
        <dbReference type="PROSITE-ProRule" id="PRU00335"/>
    </source>
</evidence>
<protein>
    <submittedName>
        <fullName evidence="5">TetR/AcrR family transcriptional regulator</fullName>
    </submittedName>
</protein>
<dbReference type="PANTHER" id="PTHR43479:SF22">
    <property type="entry name" value="TRANSCRIPTIONAL REGULATOR, TETR FAMILY"/>
    <property type="match status" value="1"/>
</dbReference>
<proteinExistence type="predicted"/>
<gene>
    <name evidence="5" type="ORF">GCM10008986_18400</name>
</gene>
<keyword evidence="1" id="KW-0678">Repressor</keyword>
<dbReference type="InterPro" id="IPR001647">
    <property type="entry name" value="HTH_TetR"/>
</dbReference>
<dbReference type="PROSITE" id="PS01081">
    <property type="entry name" value="HTH_TETR_1"/>
    <property type="match status" value="1"/>
</dbReference>
<evidence type="ECO:0000313" key="5">
    <source>
        <dbReference type="EMBL" id="GAA0492391.1"/>
    </source>
</evidence>
<evidence type="ECO:0000259" key="4">
    <source>
        <dbReference type="PROSITE" id="PS50977"/>
    </source>
</evidence>
<feature type="domain" description="HTH tetR-type" evidence="4">
    <location>
        <begin position="1"/>
        <end position="61"/>
    </location>
</feature>